<evidence type="ECO:0000256" key="5">
    <source>
        <dbReference type="ARBA" id="ARBA00022989"/>
    </source>
</evidence>
<dbReference type="AlphaFoldDB" id="A0A318HMD9"/>
<organism evidence="8 9">
    <name type="scientific">Mycolicibacterium moriokaense</name>
    <dbReference type="NCBI Taxonomy" id="39691"/>
    <lineage>
        <taxon>Bacteria</taxon>
        <taxon>Bacillati</taxon>
        <taxon>Actinomycetota</taxon>
        <taxon>Actinomycetes</taxon>
        <taxon>Mycobacteriales</taxon>
        <taxon>Mycobacteriaceae</taxon>
        <taxon>Mycolicibacterium</taxon>
    </lineage>
</organism>
<name>A0A318HMD9_9MYCO</name>
<dbReference type="EMBL" id="QJJU01000002">
    <property type="protein sequence ID" value="PXX12346.1"/>
    <property type="molecule type" value="Genomic_DNA"/>
</dbReference>
<feature type="transmembrane region" description="Helical" evidence="7">
    <location>
        <begin position="99"/>
        <end position="121"/>
    </location>
</feature>
<keyword evidence="6 7" id="KW-0472">Membrane</keyword>
<keyword evidence="5 7" id="KW-1133">Transmembrane helix</keyword>
<reference evidence="9" key="1">
    <citation type="submission" date="2018-05" db="EMBL/GenBank/DDBJ databases">
        <authorList>
            <person name="Deangelis K."/>
            <person name="Huntemann M."/>
            <person name="Clum A."/>
            <person name="Pillay M."/>
            <person name="Palaniappan K."/>
            <person name="Varghese N."/>
            <person name="Mikhailova N."/>
            <person name="Stamatis D."/>
            <person name="Reddy T."/>
            <person name="Daum C."/>
            <person name="Shapiro N."/>
            <person name="Ivanova N."/>
            <person name="Kyrpides N."/>
            <person name="Woyke T."/>
        </authorList>
    </citation>
    <scope>NUCLEOTIDE SEQUENCE [LARGE SCALE GENOMIC DNA]</scope>
    <source>
        <strain evidence="9">GAS496</strain>
    </source>
</reference>
<keyword evidence="4 7" id="KW-0812">Transmembrane</keyword>
<protein>
    <submittedName>
        <fullName evidence="8">Uncharacterized protein DUF350</fullName>
    </submittedName>
</protein>
<sequence>MTQGMNLAAVEFGTIDPNVLLQSVVSTVLYFLVGIVVLVAGFVMVDALTPGKLRRQVFEERRPNAVVITAAMDVSLAFVIVAAIRASSDQLGQGLLDTLVFGLVGVALQGIALAILEAVVPGRFRGFIDAEEFHPASIAAAVVLLVVGGINAVALT</sequence>
<proteinExistence type="inferred from homology"/>
<feature type="transmembrane region" description="Helical" evidence="7">
    <location>
        <begin position="20"/>
        <end position="45"/>
    </location>
</feature>
<comment type="caution">
    <text evidence="8">The sequence shown here is derived from an EMBL/GenBank/DDBJ whole genome shotgun (WGS) entry which is preliminary data.</text>
</comment>
<dbReference type="Proteomes" id="UP000247781">
    <property type="component" value="Unassembled WGS sequence"/>
</dbReference>
<evidence type="ECO:0000256" key="2">
    <source>
        <dbReference type="ARBA" id="ARBA00005779"/>
    </source>
</evidence>
<evidence type="ECO:0000256" key="6">
    <source>
        <dbReference type="ARBA" id="ARBA00023136"/>
    </source>
</evidence>
<dbReference type="InterPro" id="IPR007140">
    <property type="entry name" value="DUF350"/>
</dbReference>
<keyword evidence="9" id="KW-1185">Reference proteome</keyword>
<comment type="subcellular location">
    <subcellularLocation>
        <location evidence="1">Cell membrane</location>
        <topology evidence="1">Multi-pass membrane protein</topology>
    </subcellularLocation>
</comment>
<evidence type="ECO:0000256" key="4">
    <source>
        <dbReference type="ARBA" id="ARBA00022692"/>
    </source>
</evidence>
<feature type="transmembrane region" description="Helical" evidence="7">
    <location>
        <begin position="133"/>
        <end position="154"/>
    </location>
</feature>
<comment type="similarity">
    <text evidence="2">Belongs to the UPF0719 family.</text>
</comment>
<dbReference type="GO" id="GO:0005886">
    <property type="term" value="C:plasma membrane"/>
    <property type="evidence" value="ECO:0007669"/>
    <property type="project" value="UniProtKB-SubCell"/>
</dbReference>
<evidence type="ECO:0000256" key="7">
    <source>
        <dbReference type="SAM" id="Phobius"/>
    </source>
</evidence>
<dbReference type="Pfam" id="PF03994">
    <property type="entry name" value="DUF350"/>
    <property type="match status" value="1"/>
</dbReference>
<reference evidence="8 9" key="2">
    <citation type="submission" date="2018-06" db="EMBL/GenBank/DDBJ databases">
        <title>Sequencing of bacterial isolates from soil warming experiment in Harvard Forest, Massachusetts, USA.</title>
        <authorList>
            <person name="Deangelis K.PhD."/>
        </authorList>
    </citation>
    <scope>NUCLEOTIDE SEQUENCE [LARGE SCALE GENOMIC DNA]</scope>
    <source>
        <strain evidence="8 9">GAS496</strain>
    </source>
</reference>
<evidence type="ECO:0000313" key="9">
    <source>
        <dbReference type="Proteomes" id="UP000247781"/>
    </source>
</evidence>
<feature type="transmembrane region" description="Helical" evidence="7">
    <location>
        <begin position="65"/>
        <end position="87"/>
    </location>
</feature>
<evidence type="ECO:0000313" key="8">
    <source>
        <dbReference type="EMBL" id="PXX12346.1"/>
    </source>
</evidence>
<keyword evidence="3" id="KW-1003">Cell membrane</keyword>
<accession>A0A318HMD9</accession>
<evidence type="ECO:0000256" key="1">
    <source>
        <dbReference type="ARBA" id="ARBA00004651"/>
    </source>
</evidence>
<evidence type="ECO:0000256" key="3">
    <source>
        <dbReference type="ARBA" id="ARBA00022475"/>
    </source>
</evidence>
<gene>
    <name evidence="8" type="ORF">C8E89_102473</name>
</gene>